<name>A0A1Y2HG38_9FUNG</name>
<dbReference type="EMBL" id="MCFL01000035">
    <property type="protein sequence ID" value="ORZ33547.1"/>
    <property type="molecule type" value="Genomic_DNA"/>
</dbReference>
<keyword evidence="6 7" id="KW-0472">Membrane</keyword>
<proteinExistence type="inferred from homology"/>
<accession>A0A1Y2HG38</accession>
<evidence type="ECO:0000256" key="1">
    <source>
        <dbReference type="ARBA" id="ARBA00004477"/>
    </source>
</evidence>
<feature type="transmembrane region" description="Helical" evidence="7">
    <location>
        <begin position="67"/>
        <end position="89"/>
    </location>
</feature>
<reference evidence="8 9" key="1">
    <citation type="submission" date="2016-07" db="EMBL/GenBank/DDBJ databases">
        <title>Pervasive Adenine N6-methylation of Active Genes in Fungi.</title>
        <authorList>
            <consortium name="DOE Joint Genome Institute"/>
            <person name="Mondo S.J."/>
            <person name="Dannebaum R.O."/>
            <person name="Kuo R.C."/>
            <person name="Labutti K."/>
            <person name="Haridas S."/>
            <person name="Kuo A."/>
            <person name="Salamov A."/>
            <person name="Ahrendt S.R."/>
            <person name="Lipzen A."/>
            <person name="Sullivan W."/>
            <person name="Andreopoulos W.B."/>
            <person name="Clum A."/>
            <person name="Lindquist E."/>
            <person name="Daum C."/>
            <person name="Ramamoorthy G.K."/>
            <person name="Gryganskyi A."/>
            <person name="Culley D."/>
            <person name="Magnuson J.K."/>
            <person name="James T.Y."/>
            <person name="O'Malley M.A."/>
            <person name="Stajich J.E."/>
            <person name="Spatafora J.W."/>
            <person name="Visel A."/>
            <person name="Grigoriev I.V."/>
        </authorList>
    </citation>
    <scope>NUCLEOTIDE SEQUENCE [LARGE SCALE GENOMIC DNA]</scope>
    <source>
        <strain evidence="8 9">PL171</strain>
    </source>
</reference>
<dbReference type="InterPro" id="IPR035952">
    <property type="entry name" value="Rhomboid-like_sf"/>
</dbReference>
<dbReference type="AlphaFoldDB" id="A0A1Y2HG38"/>
<evidence type="ECO:0000256" key="3">
    <source>
        <dbReference type="ARBA" id="ARBA00022692"/>
    </source>
</evidence>
<protein>
    <recommendedName>
        <fullName evidence="7">Derlin</fullName>
    </recommendedName>
</protein>
<feature type="transmembrane region" description="Helical" evidence="7">
    <location>
        <begin position="33"/>
        <end position="55"/>
    </location>
</feature>
<dbReference type="Proteomes" id="UP000193411">
    <property type="component" value="Unassembled WGS sequence"/>
</dbReference>
<dbReference type="InterPro" id="IPR007599">
    <property type="entry name" value="DER1"/>
</dbReference>
<dbReference type="Pfam" id="PF04511">
    <property type="entry name" value="DER1"/>
    <property type="match status" value="1"/>
</dbReference>
<dbReference type="STRING" id="765915.A0A1Y2HG38"/>
<comment type="similarity">
    <text evidence="2 7">Belongs to the derlin family.</text>
</comment>
<keyword evidence="3 7" id="KW-0812">Transmembrane</keyword>
<evidence type="ECO:0000256" key="4">
    <source>
        <dbReference type="ARBA" id="ARBA00022824"/>
    </source>
</evidence>
<comment type="subcellular location">
    <subcellularLocation>
        <location evidence="1 7">Endoplasmic reticulum membrane</location>
        <topology evidence="1 7">Multi-pass membrane protein</topology>
    </subcellularLocation>
</comment>
<dbReference type="GO" id="GO:0006950">
    <property type="term" value="P:response to stress"/>
    <property type="evidence" value="ECO:0007669"/>
    <property type="project" value="UniProtKB-ARBA"/>
</dbReference>
<evidence type="ECO:0000256" key="6">
    <source>
        <dbReference type="ARBA" id="ARBA00023136"/>
    </source>
</evidence>
<keyword evidence="4 7" id="KW-0256">Endoplasmic reticulum</keyword>
<dbReference type="OrthoDB" id="1716531at2759"/>
<keyword evidence="9" id="KW-1185">Reference proteome</keyword>
<evidence type="ECO:0000256" key="2">
    <source>
        <dbReference type="ARBA" id="ARBA00008917"/>
    </source>
</evidence>
<evidence type="ECO:0000313" key="8">
    <source>
        <dbReference type="EMBL" id="ORZ33547.1"/>
    </source>
</evidence>
<dbReference type="GO" id="GO:0005789">
    <property type="term" value="C:endoplasmic reticulum membrane"/>
    <property type="evidence" value="ECO:0007669"/>
    <property type="project" value="UniProtKB-SubCell"/>
</dbReference>
<organism evidence="8 9">
    <name type="scientific">Catenaria anguillulae PL171</name>
    <dbReference type="NCBI Taxonomy" id="765915"/>
    <lineage>
        <taxon>Eukaryota</taxon>
        <taxon>Fungi</taxon>
        <taxon>Fungi incertae sedis</taxon>
        <taxon>Blastocladiomycota</taxon>
        <taxon>Blastocladiomycetes</taxon>
        <taxon>Blastocladiales</taxon>
        <taxon>Catenariaceae</taxon>
        <taxon>Catenaria</taxon>
    </lineage>
</organism>
<feature type="transmembrane region" description="Helical" evidence="7">
    <location>
        <begin position="109"/>
        <end position="133"/>
    </location>
</feature>
<evidence type="ECO:0000313" key="9">
    <source>
        <dbReference type="Proteomes" id="UP000193411"/>
    </source>
</evidence>
<evidence type="ECO:0000256" key="5">
    <source>
        <dbReference type="ARBA" id="ARBA00022989"/>
    </source>
</evidence>
<dbReference type="SUPFAM" id="SSF144091">
    <property type="entry name" value="Rhomboid-like"/>
    <property type="match status" value="1"/>
</dbReference>
<comment type="caution">
    <text evidence="8">The sequence shown here is derived from an EMBL/GenBank/DDBJ whole genome shotgun (WGS) entry which is preliminary data.</text>
</comment>
<dbReference type="PANTHER" id="PTHR11009">
    <property type="entry name" value="DER1-LIKE PROTEIN, DERLIN"/>
    <property type="match status" value="1"/>
</dbReference>
<evidence type="ECO:0000256" key="7">
    <source>
        <dbReference type="RuleBase" id="RU363059"/>
    </source>
</evidence>
<sequence>MSAPGANVHTPGGAPSGNPVTDFLFSLPPITRVLFASTVATTLAANFLFPIPKFLLLWPHVTINFEIWRLLTCFFVGKLGFNWAMNLYFLYRNSLDLERGKYAGRSADFAVVVVLVMLFSLVTAYFFDLLVLTDPLMMALVYLWSNDSPHTPVGFMFGMQFQAMYLPWVLAGWDLLMTGAVPTVKLLGIVIGHAVHWITDIYPAQNGGRRLVPTPEWMRGVVGDGAGAGPTTTGYGFGVQPPARGMGTGARQGGFTAPAWRGAGRRLGE</sequence>
<keyword evidence="5 7" id="KW-1133">Transmembrane helix</keyword>
<feature type="transmembrane region" description="Helical" evidence="7">
    <location>
        <begin position="153"/>
        <end position="176"/>
    </location>
</feature>
<gene>
    <name evidence="8" type="ORF">BCR44DRAFT_79520</name>
</gene>
<comment type="function">
    <text evidence="7">May be involved in the degradation of misfolded endoplasmic reticulum (ER) luminal proteins.</text>
</comment>